<feature type="transmembrane region" description="Helical" evidence="9">
    <location>
        <begin position="139"/>
        <end position="158"/>
    </location>
</feature>
<keyword evidence="6 9" id="KW-1133">Transmembrane helix</keyword>
<feature type="domain" description="Tripartite ATP-independent periplasmic transporters DctQ component" evidence="11">
    <location>
        <begin position="72"/>
        <end position="202"/>
    </location>
</feature>
<evidence type="ECO:0000256" key="6">
    <source>
        <dbReference type="ARBA" id="ARBA00022989"/>
    </source>
</evidence>
<dbReference type="PANTHER" id="PTHR35011">
    <property type="entry name" value="2,3-DIKETO-L-GULONATE TRAP TRANSPORTER SMALL PERMEASE PROTEIN YIAM"/>
    <property type="match status" value="1"/>
</dbReference>
<evidence type="ECO:0000256" key="10">
    <source>
        <dbReference type="SAM" id="MobiDB-lite"/>
    </source>
</evidence>
<evidence type="ECO:0000313" key="12">
    <source>
        <dbReference type="EMBL" id="PVE48233.1"/>
    </source>
</evidence>
<dbReference type="InterPro" id="IPR007387">
    <property type="entry name" value="TRAP_DctQ"/>
</dbReference>
<keyword evidence="13" id="KW-1185">Reference proteome</keyword>
<protein>
    <recommendedName>
        <fullName evidence="9">TRAP transporter small permease protein</fullName>
    </recommendedName>
</protein>
<evidence type="ECO:0000256" key="1">
    <source>
        <dbReference type="ARBA" id="ARBA00004429"/>
    </source>
</evidence>
<sequence length="219" mass="23831">MRPISTATARSLPPKAIRGPGEPPGHVVHGLGRPAPGSRRDQRNAGDRALNRLIELYDRIMVTLAALTLTILMTMTTLSALGRYFFNRPVPDNVTVSQMMMVLIVFLPLAYVQKLRHHVSVTLFSDWLPPGGLRKLEGFGLFLSLIFFGLIAATAVAATLKAYHIGESTRGELDLPTWPAHAVMAVGVIGFVLRLFLELVLALMGKSTAQEPPEKAEGV</sequence>
<dbReference type="Pfam" id="PF04290">
    <property type="entry name" value="DctQ"/>
    <property type="match status" value="1"/>
</dbReference>
<dbReference type="GO" id="GO:0005886">
    <property type="term" value="C:plasma membrane"/>
    <property type="evidence" value="ECO:0007669"/>
    <property type="project" value="UniProtKB-SubCell"/>
</dbReference>
<keyword evidence="3" id="KW-1003">Cell membrane</keyword>
<keyword evidence="4 9" id="KW-0997">Cell inner membrane</keyword>
<dbReference type="PANTHER" id="PTHR35011:SF10">
    <property type="entry name" value="TRAP TRANSPORTER SMALL PERMEASE PROTEIN"/>
    <property type="match status" value="1"/>
</dbReference>
<feature type="transmembrane region" description="Helical" evidence="9">
    <location>
        <begin position="94"/>
        <end position="112"/>
    </location>
</feature>
<comment type="subcellular location">
    <subcellularLocation>
        <location evidence="1 9">Cell inner membrane</location>
        <topology evidence="1 9">Multi-pass membrane protein</topology>
    </subcellularLocation>
</comment>
<evidence type="ECO:0000256" key="9">
    <source>
        <dbReference type="RuleBase" id="RU369079"/>
    </source>
</evidence>
<evidence type="ECO:0000256" key="8">
    <source>
        <dbReference type="ARBA" id="ARBA00038436"/>
    </source>
</evidence>
<comment type="caution">
    <text evidence="12">The sequence shown here is derived from an EMBL/GenBank/DDBJ whole genome shotgun (WGS) entry which is preliminary data.</text>
</comment>
<accession>A0A2T7UTY3</accession>
<dbReference type="GO" id="GO:0022857">
    <property type="term" value="F:transmembrane transporter activity"/>
    <property type="evidence" value="ECO:0007669"/>
    <property type="project" value="UniProtKB-UniRule"/>
</dbReference>
<comment type="subunit">
    <text evidence="9">The complex comprises the extracytoplasmic solute receptor protein and the two transmembrane proteins.</text>
</comment>
<comment type="function">
    <text evidence="9">Part of the tripartite ATP-independent periplasmic (TRAP) transport system.</text>
</comment>
<evidence type="ECO:0000256" key="3">
    <source>
        <dbReference type="ARBA" id="ARBA00022475"/>
    </source>
</evidence>
<name>A0A2T7UTY3_9RHOB</name>
<keyword evidence="7 9" id="KW-0472">Membrane</keyword>
<gene>
    <name evidence="12" type="ORF">DDE23_08915</name>
</gene>
<keyword evidence="5 9" id="KW-0812">Transmembrane</keyword>
<evidence type="ECO:0000313" key="13">
    <source>
        <dbReference type="Proteomes" id="UP000244810"/>
    </source>
</evidence>
<feature type="transmembrane region" description="Helical" evidence="9">
    <location>
        <begin position="60"/>
        <end position="82"/>
    </location>
</feature>
<feature type="transmembrane region" description="Helical" evidence="9">
    <location>
        <begin position="178"/>
        <end position="197"/>
    </location>
</feature>
<evidence type="ECO:0000256" key="4">
    <source>
        <dbReference type="ARBA" id="ARBA00022519"/>
    </source>
</evidence>
<dbReference type="AlphaFoldDB" id="A0A2T7UTY3"/>
<dbReference type="Proteomes" id="UP000244810">
    <property type="component" value="Unassembled WGS sequence"/>
</dbReference>
<dbReference type="GO" id="GO:0015740">
    <property type="term" value="P:C4-dicarboxylate transport"/>
    <property type="evidence" value="ECO:0007669"/>
    <property type="project" value="TreeGrafter"/>
</dbReference>
<evidence type="ECO:0000259" key="11">
    <source>
        <dbReference type="Pfam" id="PF04290"/>
    </source>
</evidence>
<dbReference type="EMBL" id="QDDR01000003">
    <property type="protein sequence ID" value="PVE48233.1"/>
    <property type="molecule type" value="Genomic_DNA"/>
</dbReference>
<evidence type="ECO:0000256" key="7">
    <source>
        <dbReference type="ARBA" id="ARBA00023136"/>
    </source>
</evidence>
<proteinExistence type="inferred from homology"/>
<keyword evidence="2 9" id="KW-0813">Transport</keyword>
<evidence type="ECO:0000256" key="2">
    <source>
        <dbReference type="ARBA" id="ARBA00022448"/>
    </source>
</evidence>
<comment type="similarity">
    <text evidence="8 9">Belongs to the TRAP transporter small permease family.</text>
</comment>
<reference evidence="12 13" key="1">
    <citation type="journal article" date="2011" name="Syst. Appl. Microbiol.">
        <title>Defluviimonas denitrificans gen. nov., sp. nov., and Pararhodobacter aggregans gen. nov., sp. nov., non-phototrophic Rhodobacteraceae from the biofilter of a marine aquaculture.</title>
        <authorList>
            <person name="Foesel B.U."/>
            <person name="Drake H.L."/>
            <person name="Schramm A."/>
        </authorList>
    </citation>
    <scope>NUCLEOTIDE SEQUENCE [LARGE SCALE GENOMIC DNA]</scope>
    <source>
        <strain evidence="12 13">D1-19</strain>
    </source>
</reference>
<organism evidence="12 13">
    <name type="scientific">Pararhodobacter aggregans</name>
    <dbReference type="NCBI Taxonomy" id="404875"/>
    <lineage>
        <taxon>Bacteria</taxon>
        <taxon>Pseudomonadati</taxon>
        <taxon>Pseudomonadota</taxon>
        <taxon>Alphaproteobacteria</taxon>
        <taxon>Rhodobacterales</taxon>
        <taxon>Paracoccaceae</taxon>
        <taxon>Pararhodobacter</taxon>
    </lineage>
</organism>
<feature type="region of interest" description="Disordered" evidence="10">
    <location>
        <begin position="1"/>
        <end position="44"/>
    </location>
</feature>
<dbReference type="InterPro" id="IPR055348">
    <property type="entry name" value="DctQ"/>
</dbReference>
<evidence type="ECO:0000256" key="5">
    <source>
        <dbReference type="ARBA" id="ARBA00022692"/>
    </source>
</evidence>